<feature type="domain" description="S100/CaBP-9k-type calcium binding subdomain" evidence="1">
    <location>
        <begin position="4"/>
        <end position="46"/>
    </location>
</feature>
<keyword evidence="3" id="KW-1185">Reference proteome</keyword>
<dbReference type="InterPro" id="IPR011992">
    <property type="entry name" value="EF-hand-dom_pair"/>
</dbReference>
<dbReference type="SMART" id="SM01394">
    <property type="entry name" value="S_100"/>
    <property type="match status" value="1"/>
</dbReference>
<name>A0A8C3VUH3_9CETA</name>
<dbReference type="Gene3D" id="1.10.238.10">
    <property type="entry name" value="EF-hand"/>
    <property type="match status" value="1"/>
</dbReference>
<accession>A0A8C3VUH3</accession>
<dbReference type="AlphaFoldDB" id="A0A8C3VUH3"/>
<protein>
    <recommendedName>
        <fullName evidence="1">S100/CaBP-9k-type calcium binding subdomain domain-containing protein</fullName>
    </recommendedName>
</protein>
<dbReference type="SUPFAM" id="SSF47473">
    <property type="entry name" value="EF-hand"/>
    <property type="match status" value="1"/>
</dbReference>
<evidence type="ECO:0000313" key="2">
    <source>
        <dbReference type="Ensembl" id="ENSCWAP00000003896.1"/>
    </source>
</evidence>
<dbReference type="Ensembl" id="ENSCWAT00000004224.1">
    <property type="protein sequence ID" value="ENSCWAP00000003896.1"/>
    <property type="gene ID" value="ENSCWAG00000003065.1"/>
</dbReference>
<dbReference type="Pfam" id="PF01023">
    <property type="entry name" value="S_100"/>
    <property type="match status" value="1"/>
</dbReference>
<evidence type="ECO:0000313" key="3">
    <source>
        <dbReference type="Proteomes" id="UP000694540"/>
    </source>
</evidence>
<dbReference type="Proteomes" id="UP000694540">
    <property type="component" value="Unplaced"/>
</dbReference>
<organism evidence="2 3">
    <name type="scientific">Catagonus wagneri</name>
    <name type="common">Chacoan peccary</name>
    <dbReference type="NCBI Taxonomy" id="51154"/>
    <lineage>
        <taxon>Eukaryota</taxon>
        <taxon>Metazoa</taxon>
        <taxon>Chordata</taxon>
        <taxon>Craniata</taxon>
        <taxon>Vertebrata</taxon>
        <taxon>Euteleostomi</taxon>
        <taxon>Mammalia</taxon>
        <taxon>Eutheria</taxon>
        <taxon>Laurasiatheria</taxon>
        <taxon>Artiodactyla</taxon>
        <taxon>Suina</taxon>
        <taxon>Tayassuidae</taxon>
        <taxon>Catagonus</taxon>
    </lineage>
</organism>
<proteinExistence type="predicted"/>
<reference evidence="2" key="1">
    <citation type="submission" date="2025-08" db="UniProtKB">
        <authorList>
            <consortium name="Ensembl"/>
        </authorList>
    </citation>
    <scope>IDENTIFICATION</scope>
</reference>
<reference evidence="2" key="2">
    <citation type="submission" date="2025-09" db="UniProtKB">
        <authorList>
            <consortium name="Ensembl"/>
        </authorList>
    </citation>
    <scope>IDENTIFICATION</scope>
</reference>
<sequence length="92" mass="10788">QSLKESEEFLIIDVFHSYAKSDGDCQRLSKTELKKLLQQEFRNALEVRSTIISLPIYSVSFYTLEKIRKQIDIVSAFKKLMVNKQIIIKIYS</sequence>
<dbReference type="InterPro" id="IPR013787">
    <property type="entry name" value="S100_Ca-bd_sub"/>
</dbReference>
<evidence type="ECO:0000259" key="1">
    <source>
        <dbReference type="SMART" id="SM01394"/>
    </source>
</evidence>